<dbReference type="EMBL" id="JAKKZF010000093">
    <property type="protein sequence ID" value="MCG0065992.1"/>
    <property type="molecule type" value="Genomic_DNA"/>
</dbReference>
<gene>
    <name evidence="1" type="ORF">L0F81_22290</name>
</gene>
<name>A0ABS9JKA1_9ACTN</name>
<protein>
    <submittedName>
        <fullName evidence="1">Uncharacterized protein</fullName>
    </submittedName>
</protein>
<sequence>MTDTAPTTGLRRLSPRDESRVRLARHLWMLANDAFGLLPVDPDTPPGDLLRAALALQRDTEALVTDAVIAERERGTTWEQLAQAAEVTRQAAHERWATRVSIWSEQGRVCSSKESALDIAAFLDEQYSRYAVEEAPAAVSGGLDAVRFPDAPDERQRDRTQTLHERRADLARALQHWQETYTTPDESTGREDWLVLAANRSAAARTYDDLARVHDELVTAEPALADEHRTEAETYRARAADARSYADLALKGAQKAESTQ</sequence>
<dbReference type="RefSeq" id="WP_086697522.1">
    <property type="nucleotide sequence ID" value="NZ_JAKKZF010000093.1"/>
</dbReference>
<evidence type="ECO:0000313" key="2">
    <source>
        <dbReference type="Proteomes" id="UP001299012"/>
    </source>
</evidence>
<keyword evidence="2" id="KW-1185">Reference proteome</keyword>
<accession>A0ABS9JKA1</accession>
<reference evidence="1 2" key="1">
    <citation type="submission" date="2022-01" db="EMBL/GenBank/DDBJ databases">
        <title>Draft Genome Sequences of Seven Type Strains of the Genus Streptomyces.</title>
        <authorList>
            <person name="Aziz S."/>
            <person name="Coretto E."/>
            <person name="Chronakova A."/>
            <person name="Sproer C."/>
            <person name="Huber K."/>
            <person name="Nouioui I."/>
            <person name="Gross H."/>
        </authorList>
    </citation>
    <scope>NUCLEOTIDE SEQUENCE [LARGE SCALE GENOMIC DNA]</scope>
    <source>
        <strain evidence="1 2">DSM 41685</strain>
    </source>
</reference>
<comment type="caution">
    <text evidence="1">The sequence shown here is derived from an EMBL/GenBank/DDBJ whole genome shotgun (WGS) entry which is preliminary data.</text>
</comment>
<proteinExistence type="predicted"/>
<organism evidence="1 2">
    <name type="scientific">Streptomyces tricolor</name>
    <dbReference type="NCBI Taxonomy" id="68277"/>
    <lineage>
        <taxon>Bacteria</taxon>
        <taxon>Bacillati</taxon>
        <taxon>Actinomycetota</taxon>
        <taxon>Actinomycetes</taxon>
        <taxon>Kitasatosporales</taxon>
        <taxon>Streptomycetaceae</taxon>
        <taxon>Streptomyces</taxon>
        <taxon>Streptomyces violaceoruber group</taxon>
    </lineage>
</organism>
<dbReference type="Proteomes" id="UP001299012">
    <property type="component" value="Unassembled WGS sequence"/>
</dbReference>
<evidence type="ECO:0000313" key="1">
    <source>
        <dbReference type="EMBL" id="MCG0065992.1"/>
    </source>
</evidence>